<gene>
    <name evidence="6" type="ORF">CEV31_3710</name>
</gene>
<comment type="caution">
    <text evidence="6">The sequence shown here is derived from an EMBL/GenBank/DDBJ whole genome shotgun (WGS) entry which is preliminary data.</text>
</comment>
<dbReference type="InterPro" id="IPR036388">
    <property type="entry name" value="WH-like_DNA-bd_sf"/>
</dbReference>
<keyword evidence="1" id="KW-0805">Transcription regulation</keyword>
<dbReference type="SUPFAM" id="SSF55781">
    <property type="entry name" value="GAF domain-like"/>
    <property type="match status" value="1"/>
</dbReference>
<evidence type="ECO:0000256" key="2">
    <source>
        <dbReference type="ARBA" id="ARBA00023125"/>
    </source>
</evidence>
<evidence type="ECO:0000256" key="1">
    <source>
        <dbReference type="ARBA" id="ARBA00023015"/>
    </source>
</evidence>
<dbReference type="OrthoDB" id="6057486at2"/>
<dbReference type="GO" id="GO:0003677">
    <property type="term" value="F:DNA binding"/>
    <property type="evidence" value="ECO:0007669"/>
    <property type="project" value="UniProtKB-KW"/>
</dbReference>
<name>A0A256FA72_9HYPH</name>
<dbReference type="Gene3D" id="3.30.450.40">
    <property type="match status" value="1"/>
</dbReference>
<evidence type="ECO:0000259" key="5">
    <source>
        <dbReference type="PROSITE" id="PS51078"/>
    </source>
</evidence>
<dbReference type="Pfam" id="PF01614">
    <property type="entry name" value="IclR_C"/>
    <property type="match status" value="1"/>
</dbReference>
<protein>
    <submittedName>
        <fullName evidence="6">Bacterial transcriptional regulator family protein</fullName>
    </submittedName>
</protein>
<keyword evidence="7" id="KW-1185">Reference proteome</keyword>
<dbReference type="InterPro" id="IPR036390">
    <property type="entry name" value="WH_DNA-bd_sf"/>
</dbReference>
<evidence type="ECO:0000313" key="7">
    <source>
        <dbReference type="Proteomes" id="UP000215590"/>
    </source>
</evidence>
<keyword evidence="2" id="KW-0238">DNA-binding</keyword>
<feature type="domain" description="HTH iclR-type" evidence="4">
    <location>
        <begin position="13"/>
        <end position="72"/>
    </location>
</feature>
<dbReference type="PANTHER" id="PTHR30136:SF24">
    <property type="entry name" value="HTH-TYPE TRANSCRIPTIONAL REPRESSOR ALLR"/>
    <property type="match status" value="1"/>
</dbReference>
<dbReference type="PROSITE" id="PS51078">
    <property type="entry name" value="ICLR_ED"/>
    <property type="match status" value="1"/>
</dbReference>
<dbReference type="InterPro" id="IPR050707">
    <property type="entry name" value="HTH_MetabolicPath_Reg"/>
</dbReference>
<evidence type="ECO:0000259" key="4">
    <source>
        <dbReference type="PROSITE" id="PS51077"/>
    </source>
</evidence>
<dbReference type="Gene3D" id="1.10.10.10">
    <property type="entry name" value="Winged helix-like DNA-binding domain superfamily/Winged helix DNA-binding domain"/>
    <property type="match status" value="1"/>
</dbReference>
<dbReference type="PROSITE" id="PS51077">
    <property type="entry name" value="HTH_ICLR"/>
    <property type="match status" value="1"/>
</dbReference>
<dbReference type="GO" id="GO:0045892">
    <property type="term" value="P:negative regulation of DNA-templated transcription"/>
    <property type="evidence" value="ECO:0007669"/>
    <property type="project" value="TreeGrafter"/>
</dbReference>
<dbReference type="GO" id="GO:0003700">
    <property type="term" value="F:DNA-binding transcription factor activity"/>
    <property type="evidence" value="ECO:0007669"/>
    <property type="project" value="TreeGrafter"/>
</dbReference>
<reference evidence="6 7" key="1">
    <citation type="submission" date="2017-07" db="EMBL/GenBank/DDBJ databases">
        <title>Phylogenetic study on the rhizospheric bacterium Ochrobactrum sp. A44.</title>
        <authorList>
            <person name="Krzyzanowska D.M."/>
            <person name="Ossowicki A."/>
            <person name="Rajewska M."/>
            <person name="Maciag T."/>
            <person name="Kaczynski Z."/>
            <person name="Czerwicka M."/>
            <person name="Jafra S."/>
        </authorList>
    </citation>
    <scope>NUCLEOTIDE SEQUENCE [LARGE SCALE GENOMIC DNA]</scope>
    <source>
        <strain evidence="6 7">DSM 7216</strain>
    </source>
</reference>
<organism evidence="6 7">
    <name type="scientific">Brucella thiophenivorans</name>
    <dbReference type="NCBI Taxonomy" id="571255"/>
    <lineage>
        <taxon>Bacteria</taxon>
        <taxon>Pseudomonadati</taxon>
        <taxon>Pseudomonadota</taxon>
        <taxon>Alphaproteobacteria</taxon>
        <taxon>Hyphomicrobiales</taxon>
        <taxon>Brucellaceae</taxon>
        <taxon>Brucella/Ochrobactrum group</taxon>
        <taxon>Brucella</taxon>
    </lineage>
</organism>
<dbReference type="SMART" id="SM00346">
    <property type="entry name" value="HTH_ICLR"/>
    <property type="match status" value="1"/>
</dbReference>
<evidence type="ECO:0000256" key="3">
    <source>
        <dbReference type="ARBA" id="ARBA00023163"/>
    </source>
</evidence>
<proteinExistence type="predicted"/>
<dbReference type="InterPro" id="IPR005471">
    <property type="entry name" value="Tscrpt_reg_IclR_N"/>
</dbReference>
<keyword evidence="3" id="KW-0804">Transcription</keyword>
<dbReference type="InterPro" id="IPR029016">
    <property type="entry name" value="GAF-like_dom_sf"/>
</dbReference>
<dbReference type="EMBL" id="NNRJ01000059">
    <property type="protein sequence ID" value="OYR11673.1"/>
    <property type="molecule type" value="Genomic_DNA"/>
</dbReference>
<dbReference type="PANTHER" id="PTHR30136">
    <property type="entry name" value="HELIX-TURN-HELIX TRANSCRIPTIONAL REGULATOR, ICLR FAMILY"/>
    <property type="match status" value="1"/>
</dbReference>
<dbReference type="Proteomes" id="UP000215590">
    <property type="component" value="Unassembled WGS sequence"/>
</dbReference>
<dbReference type="Pfam" id="PF09339">
    <property type="entry name" value="HTH_IclR"/>
    <property type="match status" value="1"/>
</dbReference>
<sequence length="262" mass="28750">MDMTMSENLSQGTQSLSRAFSILSAVAEGHCDLPSIGKATGMTRSTTHRLVAFLQRNSFMRYVDGRGYVLGSKLIEFGAKALAQMPLTEVARPILQKLSSETDDTIHLSVRDGDFIMYVDKVPGRRGLEMRSRIGARKPIAVTGTGKAQMLDLDETEWARLYSLAQNEILNEEVPPPGFLNWNNYLNSMREFSKLGYTIEIEENETGIGCVAAPIRDARGQIVAGLSVASTPPYILKSRLVNIASIVKSSAEEISIGLGYRS</sequence>
<dbReference type="AlphaFoldDB" id="A0A256FA72"/>
<dbReference type="InterPro" id="IPR014757">
    <property type="entry name" value="Tscrpt_reg_IclR_C"/>
</dbReference>
<feature type="domain" description="IclR-ED" evidence="5">
    <location>
        <begin position="73"/>
        <end position="260"/>
    </location>
</feature>
<dbReference type="SUPFAM" id="SSF46785">
    <property type="entry name" value="Winged helix' DNA-binding domain"/>
    <property type="match status" value="1"/>
</dbReference>
<evidence type="ECO:0000313" key="6">
    <source>
        <dbReference type="EMBL" id="OYR11673.1"/>
    </source>
</evidence>
<accession>A0A256FA72</accession>